<evidence type="ECO:0000313" key="2">
    <source>
        <dbReference type="Proteomes" id="UP001637990"/>
    </source>
</evidence>
<dbReference type="EMBL" id="JBJGBS010000016">
    <property type="protein sequence ID" value="MFO3704557.1"/>
    <property type="molecule type" value="Genomic_DNA"/>
</dbReference>
<accession>A0ABW9MIG1</accession>
<name>A0ABW9MIG1_9XANT</name>
<proteinExistence type="predicted"/>
<comment type="caution">
    <text evidence="1">The sequence shown here is derived from an EMBL/GenBank/DDBJ whole genome shotgun (WGS) entry which is preliminary data.</text>
</comment>
<sequence length="84" mass="8795">MASTAGLRSTAVIAPSMLQRLCRLARPAHADIGECRGVIEVQHLFTTMRGACLQVRCGALHRFVGVRSGAGAVTVNGAPHLDDA</sequence>
<organism evidence="1 2">
    <name type="scientific">Xanthomonas codiaei</name>
    <dbReference type="NCBI Taxonomy" id="56463"/>
    <lineage>
        <taxon>Bacteria</taxon>
        <taxon>Pseudomonadati</taxon>
        <taxon>Pseudomonadota</taxon>
        <taxon>Gammaproteobacteria</taxon>
        <taxon>Lysobacterales</taxon>
        <taxon>Lysobacteraceae</taxon>
        <taxon>Xanthomonas</taxon>
    </lineage>
</organism>
<dbReference type="RefSeq" id="WP_410049661.1">
    <property type="nucleotide sequence ID" value="NZ_JBJGBS010000016.1"/>
</dbReference>
<protein>
    <recommendedName>
        <fullName evidence="3">AraC family transcriptional regulator</fullName>
    </recommendedName>
</protein>
<gene>
    <name evidence="1" type="ORF">ACI6Q5_06115</name>
</gene>
<keyword evidence="2" id="KW-1185">Reference proteome</keyword>
<dbReference type="Proteomes" id="UP001637990">
    <property type="component" value="Unassembled WGS sequence"/>
</dbReference>
<evidence type="ECO:0008006" key="3">
    <source>
        <dbReference type="Google" id="ProtNLM"/>
    </source>
</evidence>
<evidence type="ECO:0000313" key="1">
    <source>
        <dbReference type="EMBL" id="MFO3704557.1"/>
    </source>
</evidence>
<reference evidence="1 2" key="1">
    <citation type="submission" date="2024-11" db="EMBL/GenBank/DDBJ databases">
        <title>Genome sequencing of Xanthomonas codiaei.</title>
        <authorList>
            <person name="Studholme D.J."/>
        </authorList>
    </citation>
    <scope>NUCLEOTIDE SEQUENCE [LARGE SCALE GENOMIC DNA]</scope>
    <source>
        <strain evidence="1 2">NCPPB 4350</strain>
    </source>
</reference>